<keyword evidence="8" id="KW-1185">Reference proteome</keyword>
<gene>
    <name evidence="7" type="ORF">WMW72_02210</name>
</gene>
<dbReference type="SUPFAM" id="SSF51395">
    <property type="entry name" value="FMN-linked oxidoreductases"/>
    <property type="match status" value="1"/>
</dbReference>
<keyword evidence="4" id="KW-0521">NADP</keyword>
<comment type="caution">
    <text evidence="7">The sequence shown here is derived from an EMBL/GenBank/DDBJ whole genome shotgun (WGS) entry which is preliminary data.</text>
</comment>
<dbReference type="InterPro" id="IPR013785">
    <property type="entry name" value="Aldolase_TIM"/>
</dbReference>
<keyword evidence="3" id="KW-0288">FMN</keyword>
<comment type="cofactor">
    <cofactor evidence="1">
        <name>FMN</name>
        <dbReference type="ChEBI" id="CHEBI:58210"/>
    </cofactor>
</comment>
<evidence type="ECO:0000256" key="4">
    <source>
        <dbReference type="ARBA" id="ARBA00022857"/>
    </source>
</evidence>
<evidence type="ECO:0000256" key="2">
    <source>
        <dbReference type="ARBA" id="ARBA00022630"/>
    </source>
</evidence>
<evidence type="ECO:0000313" key="7">
    <source>
        <dbReference type="EMBL" id="MEK8126716.1"/>
    </source>
</evidence>
<evidence type="ECO:0000256" key="5">
    <source>
        <dbReference type="ARBA" id="ARBA00023002"/>
    </source>
</evidence>
<dbReference type="Gene3D" id="3.20.20.70">
    <property type="entry name" value="Aldolase class I"/>
    <property type="match status" value="1"/>
</dbReference>
<keyword evidence="2" id="KW-0285">Flavoprotein</keyword>
<evidence type="ECO:0000313" key="8">
    <source>
        <dbReference type="Proteomes" id="UP001469365"/>
    </source>
</evidence>
<protein>
    <submittedName>
        <fullName evidence="7">NADH:flavin oxidoreductase</fullName>
    </submittedName>
</protein>
<name>A0ABU9DD02_9BACL</name>
<evidence type="ECO:0000256" key="3">
    <source>
        <dbReference type="ARBA" id="ARBA00022643"/>
    </source>
</evidence>
<feature type="domain" description="NADH:flavin oxidoreductase/NADH oxidase N-terminal" evidence="6">
    <location>
        <begin position="5"/>
        <end position="322"/>
    </location>
</feature>
<organism evidence="7 8">
    <name type="scientific">Paenibacillus filicis</name>
    <dbReference type="NCBI Taxonomy" id="669464"/>
    <lineage>
        <taxon>Bacteria</taxon>
        <taxon>Bacillati</taxon>
        <taxon>Bacillota</taxon>
        <taxon>Bacilli</taxon>
        <taxon>Bacillales</taxon>
        <taxon>Paenibacillaceae</taxon>
        <taxon>Paenibacillus</taxon>
    </lineage>
</organism>
<dbReference type="PANTHER" id="PTHR43303">
    <property type="entry name" value="NADPH DEHYDROGENASE C23G7.10C-RELATED"/>
    <property type="match status" value="1"/>
</dbReference>
<dbReference type="EMBL" id="JBBPCC010000001">
    <property type="protein sequence ID" value="MEK8126716.1"/>
    <property type="molecule type" value="Genomic_DNA"/>
</dbReference>
<dbReference type="PANTHER" id="PTHR43303:SF4">
    <property type="entry name" value="NADPH DEHYDROGENASE C23G7.10C-RELATED"/>
    <property type="match status" value="1"/>
</dbReference>
<evidence type="ECO:0000259" key="6">
    <source>
        <dbReference type="Pfam" id="PF00724"/>
    </source>
</evidence>
<keyword evidence="5" id="KW-0560">Oxidoreductase</keyword>
<dbReference type="RefSeq" id="WP_341413766.1">
    <property type="nucleotide sequence ID" value="NZ_JBBPCC010000001.1"/>
</dbReference>
<dbReference type="InterPro" id="IPR044152">
    <property type="entry name" value="YqjM-like"/>
</dbReference>
<dbReference type="Pfam" id="PF00724">
    <property type="entry name" value="Oxidored_FMN"/>
    <property type="match status" value="1"/>
</dbReference>
<dbReference type="InterPro" id="IPR001155">
    <property type="entry name" value="OxRdtase_FMN_N"/>
</dbReference>
<sequence length="333" mass="35879">MALYLHEPLRIGNVQLRNRLALAPMQQYQGDADGHATDYHPRHYGERSSAVGLVIVESTSVAPDGRLFVNDIGAFRDSHTEPLGRIVDAIHAGGAHAFIQLAHGGRKALPVPGHELLAPSAIPFGEGYPTPKAMTEDDIADTVQHFRDAAVRSVEAGFDGIELHMAHGYLFHQFLSPLTNRRTDAYGGSPDNRSRFAQRVLQAIREAVGPTYPLQIRISSTDHADGGITAADTADALRRFAPYLDAVHVTTGGLTPDRPSDLDPGYQLPYAAYLKAGTSLPVLAAGGIHTRTLAERAIRDGLADIIAIGRPLQADPVFAHRLLEPNPASVLRT</sequence>
<reference evidence="7 8" key="1">
    <citation type="submission" date="2024-04" db="EMBL/GenBank/DDBJ databases">
        <title>draft genome sequnece of Paenibacillus filicis.</title>
        <authorList>
            <person name="Kim D.-U."/>
        </authorList>
    </citation>
    <scope>NUCLEOTIDE SEQUENCE [LARGE SCALE GENOMIC DNA]</scope>
    <source>
        <strain evidence="7 8">KACC14197</strain>
    </source>
</reference>
<accession>A0ABU9DD02</accession>
<proteinExistence type="predicted"/>
<evidence type="ECO:0000256" key="1">
    <source>
        <dbReference type="ARBA" id="ARBA00001917"/>
    </source>
</evidence>
<dbReference type="Proteomes" id="UP001469365">
    <property type="component" value="Unassembled WGS sequence"/>
</dbReference>